<comment type="caution">
    <text evidence="1">The sequence shown here is derived from an EMBL/GenBank/DDBJ whole genome shotgun (WGS) entry which is preliminary data.</text>
</comment>
<reference evidence="1" key="1">
    <citation type="submission" date="2019-08" db="EMBL/GenBank/DDBJ databases">
        <authorList>
            <person name="Kucharzyk K."/>
            <person name="Murdoch R.W."/>
            <person name="Higgins S."/>
            <person name="Loffler F."/>
        </authorList>
    </citation>
    <scope>NUCLEOTIDE SEQUENCE</scope>
</reference>
<dbReference type="EMBL" id="VSSQ01009057">
    <property type="protein sequence ID" value="MPM40596.1"/>
    <property type="molecule type" value="Genomic_DNA"/>
</dbReference>
<evidence type="ECO:0000313" key="1">
    <source>
        <dbReference type="EMBL" id="MPM40596.1"/>
    </source>
</evidence>
<proteinExistence type="predicted"/>
<organism evidence="1">
    <name type="scientific">bioreactor metagenome</name>
    <dbReference type="NCBI Taxonomy" id="1076179"/>
    <lineage>
        <taxon>unclassified sequences</taxon>
        <taxon>metagenomes</taxon>
        <taxon>ecological metagenomes</taxon>
    </lineage>
</organism>
<name>A0A644ZIB8_9ZZZZ</name>
<accession>A0A644ZIB8</accession>
<protein>
    <submittedName>
        <fullName evidence="1">Uncharacterized protein</fullName>
    </submittedName>
</protein>
<sequence length="77" mass="9007">MFNSDLTLCAKNKSQTYKKNMNPTMSVKNTTPQELWSRQRISSLDVDYDFWNARREVIQSFAQMSKSCIFTVDVFKG</sequence>
<gene>
    <name evidence="1" type="ORF">SDC9_87240</name>
</gene>
<dbReference type="AlphaFoldDB" id="A0A644ZIB8"/>